<dbReference type="SUPFAM" id="SSF47413">
    <property type="entry name" value="lambda repressor-like DNA-binding domains"/>
    <property type="match status" value="1"/>
</dbReference>
<evidence type="ECO:0000259" key="1">
    <source>
        <dbReference type="PROSITE" id="PS50943"/>
    </source>
</evidence>
<gene>
    <name evidence="2" type="ORF">M9980_01330</name>
</gene>
<accession>A0ABY4TU91</accession>
<reference evidence="2" key="1">
    <citation type="submission" date="2022-05" db="EMBL/GenBank/DDBJ databases">
        <title>Sphingomonas sp. strain RMG20 Genome sequencing and assembly.</title>
        <authorList>
            <person name="Kim I."/>
        </authorList>
    </citation>
    <scope>NUCLEOTIDE SEQUENCE</scope>
    <source>
        <strain evidence="2">RMG20</strain>
    </source>
</reference>
<dbReference type="InterPro" id="IPR027417">
    <property type="entry name" value="P-loop_NTPase"/>
</dbReference>
<evidence type="ECO:0000313" key="2">
    <source>
        <dbReference type="EMBL" id="URW75903.1"/>
    </source>
</evidence>
<protein>
    <submittedName>
        <fullName evidence="2">Helix-turn-helix domain-containing protein</fullName>
    </submittedName>
</protein>
<dbReference type="CDD" id="cd00093">
    <property type="entry name" value="HTH_XRE"/>
    <property type="match status" value="1"/>
</dbReference>
<dbReference type="InterPro" id="IPR001387">
    <property type="entry name" value="Cro/C1-type_HTH"/>
</dbReference>
<sequence length="1573" mass="172687">MTGLSIDWRATVDEAIRRRKAEGLSQRALASLAGVSVPTVNAFEQGDIRLRFERIVAILGALGLFAQADASDALSGFIRVSRGRWDSLVAGLPPEHPARALRGSFEFVFELPGITPSPAKALRDWLEAEPRHTVWQPFAAGGGKLRVVEGALEYWAGDASDVTIGDFWRLDPAGRGFVRQGYREDAPGSLSPGLVFDLSLPIHQLTSLLRQAASLARFAGADRDAVVRLRGAWRGLAGRTLHAWADPRLRGAVPADALALSDSAEIDVELTLGALEGDLPSAVATALAPLFERFQGFALPRELVAGQIGETARREGVSIGPFEVPKALVAGLGDEQLRTLLGKLLEAEASARGIALSGIDLGGNQTAADGGVDALLRWRDGPEPGGWLPARDIVFQCKAQVLRPAQVADEMRPKGVLRPIFTELANDRGAYVLFTTDDVGTKGQTERLARMKDALADLPGGERVTLDFIGPDRIARWVNQHPGVALWLLQSAGRPLRGWRPYGAWSAEASAGAPYLLDESVRATVAGDEGDIRSAIGAIRGALATGGSCVRLVGISGMGKTRLAEALFDPRVPGGPALSPSLAVYADAGLELATGAPLVAEQLVLAATQAVLIVDNCTARAHAQLSEIVRRGESRVSLLTIDYDVGEEEPSDSLVVRLGANSEDLLRALLKQRVPSLREAEIEHLARFSEGNARVALAIARGADKGIDLSKISDTELLDRLFQAERGGDPEARRAADAAALVYAFHADPSDVPVEHPVLAAVAGMPPQTFYRHVETMLSWGIAQQRGVQRAVKPDLIADQLAAATLAVSDADHLLVTFASGPERLFASFARRLGRLDRVPRAQAIAARLLAPGQWLDDPRTWRDEQRRAFFGLAPAAPLAALELIERTLAGDDRSALTASHRDRDDFAELLVHLAYDETLFPRAMRSLVPLVLGETNGAEQRNLRDYFLQRFWPALSWTHARTRARLDVVDQLLDEGDSEQRSLALEALDHMLDAWHITSSFDPSFGSQPRQDEWRPRGEDYRHWYEEASARIERIASSDDPLAERARQIVAEQLRAHVSAGMGDLAVASMRRVRPTGYWDAGWRQVSETLHFGEGVNDEGLRSLERELRPHGINELFDAFVLGEPWRHWHPRARENHYTRNVQRLARRVGVSLVRSGVPLDDYLARALSITSESSVMAFGEGLAHAVPDLRALWDRAYRLYVELPAKTRDPGLLIGIVRAGGKRDRPWSDGVLDAAAIDPELRPQIVYFHSARPLDARDVERFIGALDGGASPEHLGALMFGGATDTISGEDLARLLRRLMAHPEGALPALQILHMRIYGDKQKKRELAPELTEVARLLLHDKRVYRQSRRRGDRELAVLAKLVFKTEQGAATAVAIARALRELRGSDWMDEDFTELGRTLLAEHPRVVLDEILADIDKRRGRRGLVDALFGGILGDRDNQPEQGRPVLDAEVVRNWVAEEPQPRSVQLASLIPYTSQAADGILGWSDLARLLIDLAPDPVPVLRTFEDRFFNGVSTGSFSSRFVRRLPMVGALKTHFDRRVRSWAREAEERLQQSIIYWDERDREGDSRFE</sequence>
<evidence type="ECO:0000313" key="3">
    <source>
        <dbReference type="Proteomes" id="UP001055580"/>
    </source>
</evidence>
<dbReference type="PROSITE" id="PS50943">
    <property type="entry name" value="HTH_CROC1"/>
    <property type="match status" value="1"/>
</dbReference>
<dbReference type="Proteomes" id="UP001055580">
    <property type="component" value="Chromosome"/>
</dbReference>
<dbReference type="Gene3D" id="1.10.260.40">
    <property type="entry name" value="lambda repressor-like DNA-binding domains"/>
    <property type="match status" value="1"/>
</dbReference>
<feature type="domain" description="HTH cro/C1-type" evidence="1">
    <location>
        <begin position="17"/>
        <end position="70"/>
    </location>
</feature>
<organism evidence="2 3">
    <name type="scientific">Sphingomonas donggukensis</name>
    <dbReference type="NCBI Taxonomy" id="2949093"/>
    <lineage>
        <taxon>Bacteria</taxon>
        <taxon>Pseudomonadati</taxon>
        <taxon>Pseudomonadota</taxon>
        <taxon>Alphaproteobacteria</taxon>
        <taxon>Sphingomonadales</taxon>
        <taxon>Sphingomonadaceae</taxon>
        <taxon>Sphingomonas</taxon>
    </lineage>
</organism>
<proteinExistence type="predicted"/>
<keyword evidence="3" id="KW-1185">Reference proteome</keyword>
<name>A0ABY4TU91_9SPHN</name>
<dbReference type="InterPro" id="IPR010982">
    <property type="entry name" value="Lambda_DNA-bd_dom_sf"/>
</dbReference>
<dbReference type="SUPFAM" id="SSF52540">
    <property type="entry name" value="P-loop containing nucleoside triphosphate hydrolases"/>
    <property type="match status" value="1"/>
</dbReference>
<dbReference type="EMBL" id="CP098401">
    <property type="protein sequence ID" value="URW75903.1"/>
    <property type="molecule type" value="Genomic_DNA"/>
</dbReference>
<dbReference type="Pfam" id="PF01381">
    <property type="entry name" value="HTH_3"/>
    <property type="match status" value="1"/>
</dbReference>
<dbReference type="SMART" id="SM00530">
    <property type="entry name" value="HTH_XRE"/>
    <property type="match status" value="1"/>
</dbReference>